<dbReference type="InterPro" id="IPR009225">
    <property type="entry name" value="Phage_head_completion_GpL"/>
</dbReference>
<proteinExistence type="predicted"/>
<dbReference type="RefSeq" id="WP_273912235.1">
    <property type="nucleotide sequence ID" value="NZ_JAMDGX010000051.1"/>
</dbReference>
<reference evidence="1 2" key="1">
    <citation type="submission" date="2022-05" db="EMBL/GenBank/DDBJ databases">
        <title>Novel Pseudomonas spp. Isolated from a Rainbow Trout Aquaculture Facility.</title>
        <authorList>
            <person name="Testerman T."/>
            <person name="Graf J."/>
        </authorList>
    </citation>
    <scope>NUCLEOTIDE SEQUENCE [LARGE SCALE GENOMIC DNA]</scope>
    <source>
        <strain evidence="1 2">ID681</strain>
    </source>
</reference>
<dbReference type="EMBL" id="JAMDGY010000010">
    <property type="protein sequence ID" value="MDD0989482.1"/>
    <property type="molecule type" value="Genomic_DNA"/>
</dbReference>
<gene>
    <name evidence="1" type="ORF">M5G11_02925</name>
</gene>
<keyword evidence="2" id="KW-1185">Reference proteome</keyword>
<dbReference type="Pfam" id="PF05926">
    <property type="entry name" value="Phage_GPL"/>
    <property type="match status" value="1"/>
</dbReference>
<sequence>MHSRKCSHWLASHDPFWPRIHLGALREQLELPAQVSDARLEVAALGAVRHVGQLFAHWRKDLRALGYRRLDDVSASGGQSRLTGSYLRAVRVRTRQALHSGLHIVECRSGARGDE</sequence>
<organism evidence="1 2">
    <name type="scientific">Pseudomonas fontis</name>
    <dbReference type="NCBI Taxonomy" id="2942633"/>
    <lineage>
        <taxon>Bacteria</taxon>
        <taxon>Pseudomonadati</taxon>
        <taxon>Pseudomonadota</taxon>
        <taxon>Gammaproteobacteria</taxon>
        <taxon>Pseudomonadales</taxon>
        <taxon>Pseudomonadaceae</taxon>
        <taxon>Pseudomonas</taxon>
    </lineage>
</organism>
<name>A0ABT5NMT8_9PSED</name>
<accession>A0ABT5NMT8</accession>
<protein>
    <submittedName>
        <fullName evidence="1">Head completion/stabilization protein</fullName>
    </submittedName>
</protein>
<comment type="caution">
    <text evidence="1">The sequence shown here is derived from an EMBL/GenBank/DDBJ whole genome shotgun (WGS) entry which is preliminary data.</text>
</comment>
<evidence type="ECO:0000313" key="1">
    <source>
        <dbReference type="EMBL" id="MDD0989482.1"/>
    </source>
</evidence>
<evidence type="ECO:0000313" key="2">
    <source>
        <dbReference type="Proteomes" id="UP001148203"/>
    </source>
</evidence>
<dbReference type="Proteomes" id="UP001148203">
    <property type="component" value="Unassembled WGS sequence"/>
</dbReference>